<evidence type="ECO:0000313" key="2">
    <source>
        <dbReference type="Proteomes" id="UP000587991"/>
    </source>
</evidence>
<accession>A0A847RX58</accession>
<dbReference type="PANTHER" id="PTHR46523:SF1">
    <property type="entry name" value="DCTP PYROPHOSPHATASE 1"/>
    <property type="match status" value="1"/>
</dbReference>
<dbReference type="InterPro" id="IPR052555">
    <property type="entry name" value="dCTP_Pyrophosphatase"/>
</dbReference>
<sequence>MTTLQQLISDLERFATERDWQPFHTPKNLAMALSVEAAELVEIFQWEDGQRPFADYDLAQQTATRHEVADILLYLLRFCSVTGIDPLAAAVEKMRLNAEKYPVETAKGRAKQVGNVAD</sequence>
<dbReference type="Gene3D" id="1.10.287.1080">
    <property type="entry name" value="MazG-like"/>
    <property type="match status" value="1"/>
</dbReference>
<dbReference type="CDD" id="cd11537">
    <property type="entry name" value="NTP-PPase_RS21-C6_like"/>
    <property type="match status" value="1"/>
</dbReference>
<dbReference type="GO" id="GO:0009143">
    <property type="term" value="P:nucleoside triphosphate catabolic process"/>
    <property type="evidence" value="ECO:0007669"/>
    <property type="project" value="InterPro"/>
</dbReference>
<dbReference type="Proteomes" id="UP000587991">
    <property type="component" value="Unassembled WGS sequence"/>
</dbReference>
<dbReference type="PANTHER" id="PTHR46523">
    <property type="entry name" value="DCTP PYROPHOSPHATASE 1"/>
    <property type="match status" value="1"/>
</dbReference>
<dbReference type="RefSeq" id="WP_168875972.1">
    <property type="nucleotide sequence ID" value="NZ_JABAIM010000001.1"/>
</dbReference>
<protein>
    <submittedName>
        <fullName evidence="1">Nucleotide pyrophosphohydrolase</fullName>
    </submittedName>
</protein>
<keyword evidence="2" id="KW-1185">Reference proteome</keyword>
<evidence type="ECO:0000313" key="1">
    <source>
        <dbReference type="EMBL" id="NLR74351.1"/>
    </source>
</evidence>
<reference evidence="1 2" key="1">
    <citation type="submission" date="2020-04" db="EMBL/GenBank/DDBJ databases">
        <title>Draft genome of Leeia sp. IMCC25680.</title>
        <authorList>
            <person name="Song J."/>
            <person name="Cho J.-C."/>
        </authorList>
    </citation>
    <scope>NUCLEOTIDE SEQUENCE [LARGE SCALE GENOMIC DNA]</scope>
    <source>
        <strain evidence="1 2">IMCC25680</strain>
    </source>
</reference>
<organism evidence="1 2">
    <name type="scientific">Leeia aquatica</name>
    <dbReference type="NCBI Taxonomy" id="2725557"/>
    <lineage>
        <taxon>Bacteria</taxon>
        <taxon>Pseudomonadati</taxon>
        <taxon>Pseudomonadota</taxon>
        <taxon>Betaproteobacteria</taxon>
        <taxon>Neisseriales</taxon>
        <taxon>Leeiaceae</taxon>
        <taxon>Leeia</taxon>
    </lineage>
</organism>
<dbReference type="EMBL" id="JABAIM010000001">
    <property type="protein sequence ID" value="NLR74351.1"/>
    <property type="molecule type" value="Genomic_DNA"/>
</dbReference>
<dbReference type="AlphaFoldDB" id="A0A847RX58"/>
<keyword evidence="1" id="KW-0378">Hydrolase</keyword>
<dbReference type="Pfam" id="PF12643">
    <property type="entry name" value="MazG-like"/>
    <property type="match status" value="1"/>
</dbReference>
<dbReference type="InterPro" id="IPR025984">
    <property type="entry name" value="DCTPP"/>
</dbReference>
<proteinExistence type="predicted"/>
<name>A0A847RX58_9NEIS</name>
<dbReference type="GO" id="GO:0047429">
    <property type="term" value="F:nucleoside triphosphate diphosphatase activity"/>
    <property type="evidence" value="ECO:0007669"/>
    <property type="project" value="InterPro"/>
</dbReference>
<comment type="caution">
    <text evidence="1">The sequence shown here is derived from an EMBL/GenBank/DDBJ whole genome shotgun (WGS) entry which is preliminary data.</text>
</comment>
<gene>
    <name evidence="1" type="ORF">HF682_04180</name>
</gene>
<dbReference type="SUPFAM" id="SSF101386">
    <property type="entry name" value="all-alpha NTP pyrophosphatases"/>
    <property type="match status" value="1"/>
</dbReference>
<dbReference type="PIRSF" id="PIRSF029826">
    <property type="entry name" value="UCP029826_pph"/>
    <property type="match status" value="1"/>
</dbReference>